<dbReference type="STRING" id="391626.OAN307_c47980"/>
<dbReference type="Gene3D" id="3.40.50.150">
    <property type="entry name" value="Vaccinia Virus protein VP39"/>
    <property type="match status" value="1"/>
</dbReference>
<keyword evidence="3 6" id="KW-0489">Methyltransferase</keyword>
<dbReference type="PANTHER" id="PTHR31760">
    <property type="entry name" value="S-ADENOSYL-L-METHIONINE-DEPENDENT METHYLTRANSFERASES SUPERFAMILY PROTEIN"/>
    <property type="match status" value="1"/>
</dbReference>
<dbReference type="PANTHER" id="PTHR31760:SF0">
    <property type="entry name" value="S-ADENOSYL-L-METHIONINE-DEPENDENT METHYLTRANSFERASES SUPERFAMILY PROTEIN"/>
    <property type="match status" value="1"/>
</dbReference>
<evidence type="ECO:0000256" key="2">
    <source>
        <dbReference type="ARBA" id="ARBA00022552"/>
    </source>
</evidence>
<dbReference type="EMBL" id="CP003740">
    <property type="protein sequence ID" value="AGI70143.1"/>
    <property type="molecule type" value="Genomic_DNA"/>
</dbReference>
<protein>
    <recommendedName>
        <fullName evidence="6">Ribosomal RNA small subunit methyltransferase G</fullName>
        <ecNumber evidence="6">2.1.1.170</ecNumber>
    </recommendedName>
    <alternativeName>
        <fullName evidence="6">16S rRNA 7-methylguanosine methyltransferase</fullName>
        <shortName evidence="6">16S rRNA m7G methyltransferase</shortName>
    </alternativeName>
</protein>
<dbReference type="AlphaFoldDB" id="M9REF6"/>
<name>M9REF6_9RHOB</name>
<keyword evidence="5 6" id="KW-0949">S-adenosyl-L-methionine</keyword>
<keyword evidence="1 6" id="KW-0963">Cytoplasm</keyword>
<evidence type="ECO:0000256" key="1">
    <source>
        <dbReference type="ARBA" id="ARBA00022490"/>
    </source>
</evidence>
<gene>
    <name evidence="6 7" type="primary">rsmG</name>
    <name evidence="7" type="ORF">OAN307_c47980</name>
</gene>
<dbReference type="PIRSF" id="PIRSF003078">
    <property type="entry name" value="GidB"/>
    <property type="match status" value="1"/>
</dbReference>
<dbReference type="GO" id="GO:0005829">
    <property type="term" value="C:cytosol"/>
    <property type="evidence" value="ECO:0007669"/>
    <property type="project" value="TreeGrafter"/>
</dbReference>
<dbReference type="OrthoDB" id="9808773at2"/>
<dbReference type="Pfam" id="PF02527">
    <property type="entry name" value="GidB"/>
    <property type="match status" value="1"/>
</dbReference>
<feature type="binding site" evidence="6">
    <location>
        <position position="137"/>
    </location>
    <ligand>
        <name>S-adenosyl-L-methionine</name>
        <dbReference type="ChEBI" id="CHEBI:59789"/>
    </ligand>
</feature>
<dbReference type="InterPro" id="IPR029063">
    <property type="entry name" value="SAM-dependent_MTases_sf"/>
</dbReference>
<dbReference type="EC" id="2.1.1.170" evidence="6"/>
<feature type="binding site" evidence="6">
    <location>
        <position position="72"/>
    </location>
    <ligand>
        <name>S-adenosyl-L-methionine</name>
        <dbReference type="ChEBI" id="CHEBI:59789"/>
    </ligand>
</feature>
<comment type="function">
    <text evidence="6">Specifically methylates the N7 position of guanine in position 527 of 16S rRNA.</text>
</comment>
<keyword evidence="8" id="KW-1185">Reference proteome</keyword>
<dbReference type="KEGG" id="oat:OAN307_c47980"/>
<comment type="subcellular location">
    <subcellularLocation>
        <location evidence="6">Cytoplasm</location>
    </subcellularLocation>
</comment>
<proteinExistence type="inferred from homology"/>
<dbReference type="NCBIfam" id="TIGR00138">
    <property type="entry name" value="rsmG_gidB"/>
    <property type="match status" value="1"/>
</dbReference>
<dbReference type="eggNOG" id="COG0357">
    <property type="taxonomic scope" value="Bacteria"/>
</dbReference>
<feature type="binding site" evidence="6">
    <location>
        <position position="77"/>
    </location>
    <ligand>
        <name>S-adenosyl-L-methionine</name>
        <dbReference type="ChEBI" id="CHEBI:59789"/>
    </ligand>
</feature>
<dbReference type="RefSeq" id="WP_015502028.1">
    <property type="nucleotide sequence ID" value="NC_020911.1"/>
</dbReference>
<evidence type="ECO:0000256" key="6">
    <source>
        <dbReference type="HAMAP-Rule" id="MF_00074"/>
    </source>
</evidence>
<evidence type="ECO:0000256" key="5">
    <source>
        <dbReference type="ARBA" id="ARBA00022691"/>
    </source>
</evidence>
<sequence length="206" mass="22713">MSSIVTSVGGVDVSRETMEKLEQLSALIIKWTKAINLIAPNSVPNLWDRHIVDSAQVFHCAPDSWTHWVDLGSGGGLPALVVAILDQQNRLITLIESDKRKCLFLTTARRELGLNISIINRRIANAETVPANIISARALAPLNDLLGYADQFLGADGIAIFPKGERYQEELDHAAQAWHFDVKAHTSQTNPDSRVLELSGIIRRES</sequence>
<evidence type="ECO:0000256" key="3">
    <source>
        <dbReference type="ARBA" id="ARBA00022603"/>
    </source>
</evidence>
<dbReference type="HOGENOM" id="CLU_065341_1_1_5"/>
<evidence type="ECO:0000313" key="7">
    <source>
        <dbReference type="EMBL" id="AGI70143.1"/>
    </source>
</evidence>
<reference evidence="7 8" key="1">
    <citation type="journal article" date="2013" name="PLoS ONE">
        <title>Poles Apart: Arctic and Antarctic Octadecabacter strains Share High Genome Plasticity and a New Type of Xanthorhodopsin.</title>
        <authorList>
            <person name="Vollmers J."/>
            <person name="Voget S."/>
            <person name="Dietrich S."/>
            <person name="Gollnow K."/>
            <person name="Smits M."/>
            <person name="Meyer K."/>
            <person name="Brinkhoff T."/>
            <person name="Simon M."/>
            <person name="Daniel R."/>
        </authorList>
    </citation>
    <scope>NUCLEOTIDE SEQUENCE [LARGE SCALE GENOMIC DNA]</scope>
    <source>
        <strain evidence="7 8">307</strain>
    </source>
</reference>
<keyword evidence="2 6" id="KW-0698">rRNA processing</keyword>
<dbReference type="GO" id="GO:0070043">
    <property type="term" value="F:rRNA (guanine-N7-)-methyltransferase activity"/>
    <property type="evidence" value="ECO:0007669"/>
    <property type="project" value="UniProtKB-UniRule"/>
</dbReference>
<evidence type="ECO:0000313" key="8">
    <source>
        <dbReference type="Proteomes" id="UP000005307"/>
    </source>
</evidence>
<accession>M9REF6</accession>
<organism evidence="7 8">
    <name type="scientific">Octadecabacter antarcticus 307</name>
    <dbReference type="NCBI Taxonomy" id="391626"/>
    <lineage>
        <taxon>Bacteria</taxon>
        <taxon>Pseudomonadati</taxon>
        <taxon>Pseudomonadota</taxon>
        <taxon>Alphaproteobacteria</taxon>
        <taxon>Rhodobacterales</taxon>
        <taxon>Roseobacteraceae</taxon>
        <taxon>Octadecabacter</taxon>
    </lineage>
</organism>
<comment type="similarity">
    <text evidence="6">Belongs to the methyltransferase superfamily. RNA methyltransferase RsmG family.</text>
</comment>
<comment type="catalytic activity">
    <reaction evidence="6">
        <text>guanosine(527) in 16S rRNA + S-adenosyl-L-methionine = N(7)-methylguanosine(527) in 16S rRNA + S-adenosyl-L-homocysteine</text>
        <dbReference type="Rhea" id="RHEA:42732"/>
        <dbReference type="Rhea" id="RHEA-COMP:10209"/>
        <dbReference type="Rhea" id="RHEA-COMP:10210"/>
        <dbReference type="ChEBI" id="CHEBI:57856"/>
        <dbReference type="ChEBI" id="CHEBI:59789"/>
        <dbReference type="ChEBI" id="CHEBI:74269"/>
        <dbReference type="ChEBI" id="CHEBI:74480"/>
        <dbReference type="EC" id="2.1.1.170"/>
    </reaction>
</comment>
<dbReference type="InterPro" id="IPR003682">
    <property type="entry name" value="rRNA_ssu_MeTfrase_G"/>
</dbReference>
<dbReference type="SUPFAM" id="SSF53335">
    <property type="entry name" value="S-adenosyl-L-methionine-dependent methyltransferases"/>
    <property type="match status" value="1"/>
</dbReference>
<comment type="caution">
    <text evidence="6">Lacks conserved residue(s) required for the propagation of feature annotation.</text>
</comment>
<dbReference type="HAMAP" id="MF_00074">
    <property type="entry name" value="16SrRNA_methyltr_G"/>
    <property type="match status" value="1"/>
</dbReference>
<keyword evidence="4 6" id="KW-0808">Transferase</keyword>
<dbReference type="Proteomes" id="UP000005307">
    <property type="component" value="Chromosome"/>
</dbReference>
<evidence type="ECO:0000256" key="4">
    <source>
        <dbReference type="ARBA" id="ARBA00022679"/>
    </source>
</evidence>